<dbReference type="SUPFAM" id="SSF46767">
    <property type="entry name" value="Methylated DNA-protein cysteine methyltransferase, C-terminal domain"/>
    <property type="match status" value="1"/>
</dbReference>
<dbReference type="HAMAP" id="MF_00772">
    <property type="entry name" value="OGT"/>
    <property type="match status" value="1"/>
</dbReference>
<evidence type="ECO:0000259" key="10">
    <source>
        <dbReference type="Pfam" id="PF01035"/>
    </source>
</evidence>
<evidence type="ECO:0000256" key="5">
    <source>
        <dbReference type="ARBA" id="ARBA00022679"/>
    </source>
</evidence>
<dbReference type="AlphaFoldDB" id="A0A927H570"/>
<evidence type="ECO:0000256" key="7">
    <source>
        <dbReference type="ARBA" id="ARBA00023204"/>
    </source>
</evidence>
<comment type="similarity">
    <text evidence="2 9">Belongs to the MGMT family.</text>
</comment>
<dbReference type="EC" id="2.1.1.63" evidence="9"/>
<gene>
    <name evidence="12" type="ORF">IDH41_11370</name>
</gene>
<feature type="domain" description="Methylated-DNA-[protein]-cysteine S-methyltransferase DNA binding" evidence="10">
    <location>
        <begin position="93"/>
        <end position="172"/>
    </location>
</feature>
<dbReference type="PANTHER" id="PTHR10815:SF12">
    <property type="entry name" value="METHYLATED-DNA--PROTEIN-CYSTEINE METHYLTRANSFERASE, INDUCIBLE"/>
    <property type="match status" value="1"/>
</dbReference>
<dbReference type="InterPro" id="IPR023546">
    <property type="entry name" value="MGMT"/>
</dbReference>
<evidence type="ECO:0000256" key="1">
    <source>
        <dbReference type="ARBA" id="ARBA00001286"/>
    </source>
</evidence>
<dbReference type="PROSITE" id="PS00374">
    <property type="entry name" value="MGMT"/>
    <property type="match status" value="1"/>
</dbReference>
<name>A0A927H570_9BACL</name>
<dbReference type="GO" id="GO:0003908">
    <property type="term" value="F:methylated-DNA-[protein]-cysteine S-methyltransferase activity"/>
    <property type="evidence" value="ECO:0007669"/>
    <property type="project" value="UniProtKB-UniRule"/>
</dbReference>
<comment type="caution">
    <text evidence="12">The sequence shown here is derived from an EMBL/GenBank/DDBJ whole genome shotgun (WGS) entry which is preliminary data.</text>
</comment>
<comment type="subcellular location">
    <subcellularLocation>
        <location evidence="9">Cytoplasm</location>
    </subcellularLocation>
</comment>
<dbReference type="Gene3D" id="1.10.10.10">
    <property type="entry name" value="Winged helix-like DNA-binding domain superfamily/Winged helix DNA-binding domain"/>
    <property type="match status" value="1"/>
</dbReference>
<dbReference type="SUPFAM" id="SSF53155">
    <property type="entry name" value="Methylated DNA-protein cysteine methyltransferase domain"/>
    <property type="match status" value="1"/>
</dbReference>
<sequence>MSQSVTEVYWDALVHPIFQNRPLYLAATRQGLCLITQPHEPFETLQLWIGKKIPGAKLVHDPGRMAEYTHQLREYFDGNRTSFAFPFDLRGTAFQVSVWQTLTRIPYGHIQSYSEIAEAVGKPKAVRAVGAANGANPIPFVIPCHRVIGKSSALTGYRGGLQVKGELLRLEGFDEYTNKGHSRFQF</sequence>
<proteinExistence type="inferred from homology"/>
<dbReference type="FunFam" id="1.10.10.10:FF:000214">
    <property type="entry name" value="Methylated-DNA--protein-cysteine methyltransferase"/>
    <property type="match status" value="1"/>
</dbReference>
<dbReference type="InterPro" id="IPR036388">
    <property type="entry name" value="WH-like_DNA-bd_sf"/>
</dbReference>
<comment type="function">
    <text evidence="9">Involved in the cellular defense against the biological effects of O6-methylguanine (O6-MeG) and O4-methylthymine (O4-MeT) in DNA. Repairs the methylated nucleobase in DNA by stoichiometrically transferring the methyl group to a cysteine residue in the enzyme. This is a suicide reaction: the enzyme is irreversibly inactivated.</text>
</comment>
<evidence type="ECO:0000313" key="13">
    <source>
        <dbReference type="Proteomes" id="UP000632125"/>
    </source>
</evidence>
<evidence type="ECO:0000256" key="4">
    <source>
        <dbReference type="ARBA" id="ARBA00022603"/>
    </source>
</evidence>
<evidence type="ECO:0000256" key="8">
    <source>
        <dbReference type="ARBA" id="ARBA00049348"/>
    </source>
</evidence>
<dbReference type="GO" id="GO:0005737">
    <property type="term" value="C:cytoplasm"/>
    <property type="evidence" value="ECO:0007669"/>
    <property type="project" value="UniProtKB-SubCell"/>
</dbReference>
<dbReference type="CDD" id="cd06445">
    <property type="entry name" value="ATase"/>
    <property type="match status" value="1"/>
</dbReference>
<accession>A0A927H570</accession>
<keyword evidence="3 9" id="KW-0963">Cytoplasm</keyword>
<dbReference type="GO" id="GO:0032259">
    <property type="term" value="P:methylation"/>
    <property type="evidence" value="ECO:0007669"/>
    <property type="project" value="UniProtKB-KW"/>
</dbReference>
<dbReference type="Gene3D" id="3.30.160.70">
    <property type="entry name" value="Methylated DNA-protein cysteine methyltransferase domain"/>
    <property type="match status" value="1"/>
</dbReference>
<protein>
    <recommendedName>
        <fullName evidence="9">Methylated-DNA--protein-cysteine methyltransferase</fullName>
        <ecNumber evidence="9">2.1.1.63</ecNumber>
    </recommendedName>
    <alternativeName>
        <fullName evidence="9">6-O-methylguanine-DNA methyltransferase</fullName>
        <shortName evidence="9">MGMT</shortName>
    </alternativeName>
    <alternativeName>
        <fullName evidence="9">O-6-methylguanine-DNA-alkyltransferase</fullName>
    </alternativeName>
</protein>
<evidence type="ECO:0000256" key="9">
    <source>
        <dbReference type="HAMAP-Rule" id="MF_00772"/>
    </source>
</evidence>
<evidence type="ECO:0000259" key="11">
    <source>
        <dbReference type="Pfam" id="PF02870"/>
    </source>
</evidence>
<dbReference type="InterPro" id="IPR036631">
    <property type="entry name" value="MGMT_N_sf"/>
</dbReference>
<keyword evidence="7 9" id="KW-0234">DNA repair</keyword>
<dbReference type="GO" id="GO:0006307">
    <property type="term" value="P:DNA alkylation repair"/>
    <property type="evidence" value="ECO:0007669"/>
    <property type="project" value="UniProtKB-UniRule"/>
</dbReference>
<comment type="catalytic activity">
    <reaction evidence="8 9">
        <text>a 6-O-methyl-2'-deoxyguanosine in DNA + L-cysteinyl-[protein] = S-methyl-L-cysteinyl-[protein] + a 2'-deoxyguanosine in DNA</text>
        <dbReference type="Rhea" id="RHEA:24000"/>
        <dbReference type="Rhea" id="RHEA-COMP:10131"/>
        <dbReference type="Rhea" id="RHEA-COMP:10132"/>
        <dbReference type="Rhea" id="RHEA-COMP:11367"/>
        <dbReference type="Rhea" id="RHEA-COMP:11368"/>
        <dbReference type="ChEBI" id="CHEBI:29950"/>
        <dbReference type="ChEBI" id="CHEBI:82612"/>
        <dbReference type="ChEBI" id="CHEBI:85445"/>
        <dbReference type="ChEBI" id="CHEBI:85448"/>
        <dbReference type="EC" id="2.1.1.63"/>
    </reaction>
</comment>
<evidence type="ECO:0000256" key="6">
    <source>
        <dbReference type="ARBA" id="ARBA00022763"/>
    </source>
</evidence>
<keyword evidence="5 9" id="KW-0808">Transferase</keyword>
<organism evidence="12 13">
    <name type="scientific">Paenibacillus arenilitoris</name>
    <dbReference type="NCBI Taxonomy" id="2772299"/>
    <lineage>
        <taxon>Bacteria</taxon>
        <taxon>Bacillati</taxon>
        <taxon>Bacillota</taxon>
        <taxon>Bacilli</taxon>
        <taxon>Bacillales</taxon>
        <taxon>Paenibacillaceae</taxon>
        <taxon>Paenibacillus</taxon>
    </lineage>
</organism>
<dbReference type="Proteomes" id="UP000632125">
    <property type="component" value="Unassembled WGS sequence"/>
</dbReference>
<keyword evidence="6 9" id="KW-0227">DNA damage</keyword>
<dbReference type="RefSeq" id="WP_190861053.1">
    <property type="nucleotide sequence ID" value="NZ_JACXIY010000013.1"/>
</dbReference>
<evidence type="ECO:0000313" key="12">
    <source>
        <dbReference type="EMBL" id="MBD2869176.1"/>
    </source>
</evidence>
<evidence type="ECO:0000256" key="3">
    <source>
        <dbReference type="ARBA" id="ARBA00022490"/>
    </source>
</evidence>
<dbReference type="Pfam" id="PF02870">
    <property type="entry name" value="Methyltransf_1N"/>
    <property type="match status" value="1"/>
</dbReference>
<feature type="active site" description="Nucleophile; methyl group acceptor" evidence="9">
    <location>
        <position position="144"/>
    </location>
</feature>
<evidence type="ECO:0000256" key="2">
    <source>
        <dbReference type="ARBA" id="ARBA00008711"/>
    </source>
</evidence>
<dbReference type="NCBIfam" id="TIGR00589">
    <property type="entry name" value="ogt"/>
    <property type="match status" value="1"/>
</dbReference>
<dbReference type="InterPro" id="IPR036217">
    <property type="entry name" value="MethylDNA_cys_MeTrfase_DNAb"/>
</dbReference>
<reference evidence="12" key="1">
    <citation type="submission" date="2020-09" db="EMBL/GenBank/DDBJ databases">
        <title>A novel bacterium of genus Paenibacillus, isolated from South China Sea.</title>
        <authorList>
            <person name="Huang H."/>
            <person name="Mo K."/>
            <person name="Hu Y."/>
        </authorList>
    </citation>
    <scope>NUCLEOTIDE SEQUENCE</scope>
    <source>
        <strain evidence="12">IB182493</strain>
    </source>
</reference>
<dbReference type="InterPro" id="IPR014048">
    <property type="entry name" value="MethylDNA_cys_MeTrfase_DNA-bd"/>
</dbReference>
<keyword evidence="4 9" id="KW-0489">Methyltransferase</keyword>
<dbReference type="InterPro" id="IPR001497">
    <property type="entry name" value="MethylDNA_cys_MeTrfase_AS"/>
</dbReference>
<dbReference type="EMBL" id="JACXIY010000013">
    <property type="protein sequence ID" value="MBD2869176.1"/>
    <property type="molecule type" value="Genomic_DNA"/>
</dbReference>
<dbReference type="Pfam" id="PF01035">
    <property type="entry name" value="DNA_binding_1"/>
    <property type="match status" value="1"/>
</dbReference>
<feature type="domain" description="Methylguanine DNA methyltransferase ribonuclease-like" evidence="11">
    <location>
        <begin position="22"/>
        <end position="89"/>
    </location>
</feature>
<comment type="miscellaneous">
    <text evidence="9">This enzyme catalyzes only one turnover and therefore is not strictly catalytic. According to one definition, an enzyme is a biocatalyst that acts repeatedly and over many reaction cycles.</text>
</comment>
<keyword evidence="13" id="KW-1185">Reference proteome</keyword>
<dbReference type="PANTHER" id="PTHR10815">
    <property type="entry name" value="METHYLATED-DNA--PROTEIN-CYSTEINE METHYLTRANSFERASE"/>
    <property type="match status" value="1"/>
</dbReference>
<comment type="catalytic activity">
    <reaction evidence="1 9">
        <text>a 4-O-methyl-thymidine in DNA + L-cysteinyl-[protein] = a thymidine in DNA + S-methyl-L-cysteinyl-[protein]</text>
        <dbReference type="Rhea" id="RHEA:53428"/>
        <dbReference type="Rhea" id="RHEA-COMP:10131"/>
        <dbReference type="Rhea" id="RHEA-COMP:10132"/>
        <dbReference type="Rhea" id="RHEA-COMP:13555"/>
        <dbReference type="Rhea" id="RHEA-COMP:13556"/>
        <dbReference type="ChEBI" id="CHEBI:29950"/>
        <dbReference type="ChEBI" id="CHEBI:82612"/>
        <dbReference type="ChEBI" id="CHEBI:137386"/>
        <dbReference type="ChEBI" id="CHEBI:137387"/>
        <dbReference type="EC" id="2.1.1.63"/>
    </reaction>
</comment>
<dbReference type="InterPro" id="IPR008332">
    <property type="entry name" value="MethylG_MeTrfase_N"/>
</dbReference>